<reference evidence="7 8" key="1">
    <citation type="submission" date="2014-04" db="EMBL/GenBank/DDBJ databases">
        <title>A comprehensive comparison of genomes of Erythrobacter spp. Strains.</title>
        <authorList>
            <person name="Zheng Q."/>
        </authorList>
    </citation>
    <scope>NUCLEOTIDE SEQUENCE [LARGE SCALE GENOMIC DNA]</scope>
    <source>
        <strain evidence="7 8">DSM 8509</strain>
    </source>
</reference>
<dbReference type="PROSITE" id="PS50043">
    <property type="entry name" value="HTH_LUXR_2"/>
    <property type="match status" value="1"/>
</dbReference>
<evidence type="ECO:0000256" key="4">
    <source>
        <dbReference type="SAM" id="MobiDB-lite"/>
    </source>
</evidence>
<protein>
    <recommendedName>
        <fullName evidence="6">HTH luxR-type domain-containing protein</fullName>
    </recommendedName>
</protein>
<dbReference type="CDD" id="cd06170">
    <property type="entry name" value="LuxR_C_like"/>
    <property type="match status" value="1"/>
</dbReference>
<keyword evidence="5" id="KW-0472">Membrane</keyword>
<keyword evidence="1" id="KW-0805">Transcription regulation</keyword>
<dbReference type="PANTHER" id="PTHR44688:SF16">
    <property type="entry name" value="DNA-BINDING TRANSCRIPTIONAL ACTIVATOR DEVR_DOSR"/>
    <property type="match status" value="1"/>
</dbReference>
<feature type="domain" description="HTH luxR-type" evidence="6">
    <location>
        <begin position="5"/>
        <end position="70"/>
    </location>
</feature>
<gene>
    <name evidence="7" type="ORF">EH32_04525</name>
</gene>
<evidence type="ECO:0000256" key="5">
    <source>
        <dbReference type="SAM" id="Phobius"/>
    </source>
</evidence>
<evidence type="ECO:0000256" key="1">
    <source>
        <dbReference type="ARBA" id="ARBA00023015"/>
    </source>
</evidence>
<sequence>MPSPKSDSSPPISPSEREVLAMLAEGHTAKSIATELNLSVNAVNERLREARRKTGAASSRELARHLAAQENWDKETGVSSVAMPDAEPETPGAAIMARQQPRSLIIMFITVAAIALAVVGVQNASTSTQEISEPVGSEASVSRGVSALDPFQTRFDAETRDSDWAAPAELRALAFFTLVDGVRSVQVHCAATLCRVEGRVVPDAMKGAKGEVRGDALRDRLRGAGLEMTAAGFRDAPNKVEGGKFTAFLRRAG</sequence>
<dbReference type="SMART" id="SM00421">
    <property type="entry name" value="HTH_LUXR"/>
    <property type="match status" value="1"/>
</dbReference>
<keyword evidence="2" id="KW-0238">DNA-binding</keyword>
<dbReference type="SUPFAM" id="SSF46894">
    <property type="entry name" value="C-terminal effector domain of the bipartite response regulators"/>
    <property type="match status" value="1"/>
</dbReference>
<dbReference type="Proteomes" id="UP000027866">
    <property type="component" value="Unassembled WGS sequence"/>
</dbReference>
<dbReference type="GO" id="GO:0006355">
    <property type="term" value="P:regulation of DNA-templated transcription"/>
    <property type="evidence" value="ECO:0007669"/>
    <property type="project" value="InterPro"/>
</dbReference>
<dbReference type="PANTHER" id="PTHR44688">
    <property type="entry name" value="DNA-BINDING TRANSCRIPTIONAL ACTIVATOR DEVR_DOSR"/>
    <property type="match status" value="1"/>
</dbReference>
<dbReference type="RefSeq" id="WP_081845493.1">
    <property type="nucleotide sequence ID" value="NZ_CP017057.1"/>
</dbReference>
<dbReference type="OrthoDB" id="7193436at2"/>
<dbReference type="Pfam" id="PF00196">
    <property type="entry name" value="GerE"/>
    <property type="match status" value="1"/>
</dbReference>
<feature type="transmembrane region" description="Helical" evidence="5">
    <location>
        <begin position="104"/>
        <end position="121"/>
    </location>
</feature>
<name>A0A074NMQ8_9SPHN</name>
<evidence type="ECO:0000313" key="7">
    <source>
        <dbReference type="EMBL" id="KEO99092.1"/>
    </source>
</evidence>
<evidence type="ECO:0000256" key="3">
    <source>
        <dbReference type="ARBA" id="ARBA00023163"/>
    </source>
</evidence>
<dbReference type="AlphaFoldDB" id="A0A074NMQ8"/>
<keyword evidence="5" id="KW-1133">Transmembrane helix</keyword>
<evidence type="ECO:0000259" key="6">
    <source>
        <dbReference type="PROSITE" id="PS50043"/>
    </source>
</evidence>
<dbReference type="Gene3D" id="1.10.10.10">
    <property type="entry name" value="Winged helix-like DNA-binding domain superfamily/Winged helix DNA-binding domain"/>
    <property type="match status" value="1"/>
</dbReference>
<keyword evidence="8" id="KW-1185">Reference proteome</keyword>
<dbReference type="InterPro" id="IPR016032">
    <property type="entry name" value="Sig_transdc_resp-reg_C-effctor"/>
</dbReference>
<dbReference type="InterPro" id="IPR000792">
    <property type="entry name" value="Tscrpt_reg_LuxR_C"/>
</dbReference>
<comment type="caution">
    <text evidence="7">The sequence shown here is derived from an EMBL/GenBank/DDBJ whole genome shotgun (WGS) entry which is preliminary data.</text>
</comment>
<feature type="region of interest" description="Disordered" evidence="4">
    <location>
        <begin position="68"/>
        <end position="87"/>
    </location>
</feature>
<dbReference type="EMBL" id="JMIX01000002">
    <property type="protein sequence ID" value="KEO99092.1"/>
    <property type="molecule type" value="Genomic_DNA"/>
</dbReference>
<dbReference type="GO" id="GO:0003677">
    <property type="term" value="F:DNA binding"/>
    <property type="evidence" value="ECO:0007669"/>
    <property type="project" value="UniProtKB-KW"/>
</dbReference>
<proteinExistence type="predicted"/>
<keyword evidence="3" id="KW-0804">Transcription</keyword>
<evidence type="ECO:0000313" key="8">
    <source>
        <dbReference type="Proteomes" id="UP000027866"/>
    </source>
</evidence>
<keyword evidence="5" id="KW-0812">Transmembrane</keyword>
<organism evidence="7 8">
    <name type="scientific">Erythrobacter litoralis</name>
    <dbReference type="NCBI Taxonomy" id="39960"/>
    <lineage>
        <taxon>Bacteria</taxon>
        <taxon>Pseudomonadati</taxon>
        <taxon>Pseudomonadota</taxon>
        <taxon>Alphaproteobacteria</taxon>
        <taxon>Sphingomonadales</taxon>
        <taxon>Erythrobacteraceae</taxon>
        <taxon>Erythrobacter/Porphyrobacter group</taxon>
        <taxon>Erythrobacter</taxon>
    </lineage>
</organism>
<accession>A0A074NMQ8</accession>
<dbReference type="InterPro" id="IPR036388">
    <property type="entry name" value="WH-like_DNA-bd_sf"/>
</dbReference>
<evidence type="ECO:0000256" key="2">
    <source>
        <dbReference type="ARBA" id="ARBA00023125"/>
    </source>
</evidence>